<accession>A0ABS4HYC1</accession>
<reference evidence="1 2" key="1">
    <citation type="submission" date="2021-03" db="EMBL/GenBank/DDBJ databases">
        <title>Genomic Encyclopedia of Type Strains, Phase IV (KMG-IV): sequencing the most valuable type-strain genomes for metagenomic binning, comparative biology and taxonomic classification.</title>
        <authorList>
            <person name="Goeker M."/>
        </authorList>
    </citation>
    <scope>NUCLEOTIDE SEQUENCE [LARGE SCALE GENOMIC DNA]</scope>
    <source>
        <strain evidence="1 2">DSM 24950</strain>
    </source>
</reference>
<name>A0ABS4HYC1_9BACL</name>
<organism evidence="1 2">
    <name type="scientific">Paenibacillus aceris</name>
    <dbReference type="NCBI Taxonomy" id="869555"/>
    <lineage>
        <taxon>Bacteria</taxon>
        <taxon>Bacillati</taxon>
        <taxon>Bacillota</taxon>
        <taxon>Bacilli</taxon>
        <taxon>Bacillales</taxon>
        <taxon>Paenibacillaceae</taxon>
        <taxon>Paenibacillus</taxon>
    </lineage>
</organism>
<dbReference type="Proteomes" id="UP001519344">
    <property type="component" value="Unassembled WGS sequence"/>
</dbReference>
<comment type="caution">
    <text evidence="1">The sequence shown here is derived from an EMBL/GenBank/DDBJ whole genome shotgun (WGS) entry which is preliminary data.</text>
</comment>
<proteinExistence type="predicted"/>
<evidence type="ECO:0000313" key="1">
    <source>
        <dbReference type="EMBL" id="MBP1963640.1"/>
    </source>
</evidence>
<dbReference type="EMBL" id="JAGGKV010000006">
    <property type="protein sequence ID" value="MBP1963640.1"/>
    <property type="molecule type" value="Genomic_DNA"/>
</dbReference>
<evidence type="ECO:0000313" key="2">
    <source>
        <dbReference type="Proteomes" id="UP001519344"/>
    </source>
</evidence>
<protein>
    <submittedName>
        <fullName evidence="1">Uncharacterized protein</fullName>
    </submittedName>
</protein>
<keyword evidence="2" id="KW-1185">Reference proteome</keyword>
<sequence length="49" mass="5934">MRIIQSSAACRDMPHRTLITRLEFYFREIYCTIDSKYVENGWWFLGVDT</sequence>
<gene>
    <name evidence="1" type="ORF">J2Z65_002859</name>
</gene>